<dbReference type="Pfam" id="PF03899">
    <property type="entry name" value="ATP-synt_I"/>
    <property type="match status" value="1"/>
</dbReference>
<evidence type="ECO:0000256" key="3">
    <source>
        <dbReference type="ARBA" id="ARBA00022692"/>
    </source>
</evidence>
<dbReference type="InterPro" id="IPR005598">
    <property type="entry name" value="ATP_synth_I"/>
</dbReference>
<feature type="transmembrane region" description="Helical" evidence="6">
    <location>
        <begin position="18"/>
        <end position="36"/>
    </location>
</feature>
<name>A0A7V2WWG5_LEUMU</name>
<keyword evidence="5 6" id="KW-0472">Membrane</keyword>
<feature type="transmembrane region" description="Helical" evidence="6">
    <location>
        <begin position="72"/>
        <end position="94"/>
    </location>
</feature>
<comment type="caution">
    <text evidence="7">The sequence shown here is derived from an EMBL/GenBank/DDBJ whole genome shotgun (WGS) entry which is preliminary data.</text>
</comment>
<sequence length="122" mass="12935">MTTAIDDVVAKARKSRNYQLMVIAVIAALFALRDPMHGAASLYGGFVSLFVSWTLGLGVIKATEIAKDDPKIAVGILYGSAVLRFVLVLVLFGIGMGMLGFNPIPLVLTAVVAWVMGVVALR</sequence>
<keyword evidence="2" id="KW-1003">Cell membrane</keyword>
<evidence type="ECO:0000256" key="4">
    <source>
        <dbReference type="ARBA" id="ARBA00022989"/>
    </source>
</evidence>
<feature type="transmembrane region" description="Helical" evidence="6">
    <location>
        <begin position="42"/>
        <end position="60"/>
    </location>
</feature>
<comment type="subcellular location">
    <subcellularLocation>
        <location evidence="1">Cell membrane</location>
        <topology evidence="1">Multi-pass membrane protein</topology>
    </subcellularLocation>
</comment>
<evidence type="ECO:0000256" key="2">
    <source>
        <dbReference type="ARBA" id="ARBA00022475"/>
    </source>
</evidence>
<accession>A0A7V2WWG5</accession>
<evidence type="ECO:0000256" key="5">
    <source>
        <dbReference type="ARBA" id="ARBA00023136"/>
    </source>
</evidence>
<dbReference type="AlphaFoldDB" id="A0A7V2WWG5"/>
<dbReference type="GO" id="GO:0005886">
    <property type="term" value="C:plasma membrane"/>
    <property type="evidence" value="ECO:0007669"/>
    <property type="project" value="UniProtKB-SubCell"/>
</dbReference>
<feature type="transmembrane region" description="Helical" evidence="6">
    <location>
        <begin position="100"/>
        <end position="121"/>
    </location>
</feature>
<protein>
    <recommendedName>
        <fullName evidence="8">ATP synthase subunit I</fullName>
    </recommendedName>
</protein>
<evidence type="ECO:0008006" key="8">
    <source>
        <dbReference type="Google" id="ProtNLM"/>
    </source>
</evidence>
<evidence type="ECO:0000313" key="7">
    <source>
        <dbReference type="EMBL" id="HFC93652.1"/>
    </source>
</evidence>
<proteinExistence type="predicted"/>
<keyword evidence="3 6" id="KW-0812">Transmembrane</keyword>
<evidence type="ECO:0000256" key="1">
    <source>
        <dbReference type="ARBA" id="ARBA00004651"/>
    </source>
</evidence>
<keyword evidence="4 6" id="KW-1133">Transmembrane helix</keyword>
<organism evidence="7">
    <name type="scientific">Leucothrix mucor</name>
    <dbReference type="NCBI Taxonomy" id="45248"/>
    <lineage>
        <taxon>Bacteria</taxon>
        <taxon>Pseudomonadati</taxon>
        <taxon>Pseudomonadota</taxon>
        <taxon>Gammaproteobacteria</taxon>
        <taxon>Thiotrichales</taxon>
        <taxon>Thiotrichaceae</taxon>
        <taxon>Leucothrix</taxon>
    </lineage>
</organism>
<evidence type="ECO:0000256" key="6">
    <source>
        <dbReference type="SAM" id="Phobius"/>
    </source>
</evidence>
<dbReference type="EMBL" id="DRMS01000478">
    <property type="protein sequence ID" value="HFC93652.1"/>
    <property type="molecule type" value="Genomic_DNA"/>
</dbReference>
<reference evidence="7" key="1">
    <citation type="journal article" date="2020" name="mSystems">
        <title>Genome- and Community-Level Interaction Insights into Carbon Utilization and Element Cycling Functions of Hydrothermarchaeota in Hydrothermal Sediment.</title>
        <authorList>
            <person name="Zhou Z."/>
            <person name="Liu Y."/>
            <person name="Xu W."/>
            <person name="Pan J."/>
            <person name="Luo Z.H."/>
            <person name="Li M."/>
        </authorList>
    </citation>
    <scope>NUCLEOTIDE SEQUENCE [LARGE SCALE GENOMIC DNA]</scope>
    <source>
        <strain evidence="7">HyVt-493</strain>
    </source>
</reference>
<gene>
    <name evidence="7" type="ORF">ENJ51_12660</name>
</gene>
<dbReference type="Proteomes" id="UP000885750">
    <property type="component" value="Unassembled WGS sequence"/>
</dbReference>